<evidence type="ECO:0000259" key="4">
    <source>
        <dbReference type="Pfam" id="PF13511"/>
    </source>
</evidence>
<dbReference type="Proteomes" id="UP000809349">
    <property type="component" value="Unassembled WGS sequence"/>
</dbReference>
<keyword evidence="3" id="KW-0732">Signal</keyword>
<feature type="signal peptide" evidence="3">
    <location>
        <begin position="1"/>
        <end position="23"/>
    </location>
</feature>
<name>A0ABS7SRW7_9BURK</name>
<keyword evidence="1" id="KW-0175">Coiled coil</keyword>
<evidence type="ECO:0000256" key="1">
    <source>
        <dbReference type="SAM" id="Coils"/>
    </source>
</evidence>
<dbReference type="Pfam" id="PF13511">
    <property type="entry name" value="DUF4124"/>
    <property type="match status" value="1"/>
</dbReference>
<dbReference type="EMBL" id="JAFBIL020000006">
    <property type="protein sequence ID" value="MBZ2208687.1"/>
    <property type="molecule type" value="Genomic_DNA"/>
</dbReference>
<proteinExistence type="predicted"/>
<dbReference type="InterPro" id="IPR025392">
    <property type="entry name" value="DUF4124"/>
</dbReference>
<comment type="caution">
    <text evidence="5">The sequence shown here is derived from an EMBL/GenBank/DDBJ whole genome shotgun (WGS) entry which is preliminary data.</text>
</comment>
<keyword evidence="6" id="KW-1185">Reference proteome</keyword>
<accession>A0ABS7SRW7</accession>
<reference evidence="5 6" key="1">
    <citation type="submission" date="2021-08" db="EMBL/GenBank/DDBJ databases">
        <title>Massilia sp. R798.</title>
        <authorList>
            <person name="Baek J.H."/>
            <person name="Jung H.S."/>
            <person name="Kim K.R."/>
            <person name="Jeon C.O."/>
        </authorList>
    </citation>
    <scope>NUCLEOTIDE SEQUENCE [LARGE SCALE GENOMIC DNA]</scope>
    <source>
        <strain evidence="5 6">R798</strain>
    </source>
</reference>
<feature type="region of interest" description="Disordered" evidence="2">
    <location>
        <begin position="59"/>
        <end position="92"/>
    </location>
</feature>
<feature type="domain" description="DUF4124" evidence="4">
    <location>
        <begin position="12"/>
        <end position="56"/>
    </location>
</feature>
<feature type="coiled-coil region" evidence="1">
    <location>
        <begin position="95"/>
        <end position="157"/>
    </location>
</feature>
<evidence type="ECO:0000256" key="2">
    <source>
        <dbReference type="SAM" id="MobiDB-lite"/>
    </source>
</evidence>
<evidence type="ECO:0000256" key="3">
    <source>
        <dbReference type="SAM" id="SignalP"/>
    </source>
</evidence>
<organism evidence="5 6">
    <name type="scientific">Massilia soli</name>
    <dbReference type="NCBI Taxonomy" id="2792854"/>
    <lineage>
        <taxon>Bacteria</taxon>
        <taxon>Pseudomonadati</taxon>
        <taxon>Pseudomonadota</taxon>
        <taxon>Betaproteobacteria</taxon>
        <taxon>Burkholderiales</taxon>
        <taxon>Oxalobacteraceae</taxon>
        <taxon>Telluria group</taxon>
        <taxon>Massilia</taxon>
    </lineage>
</organism>
<evidence type="ECO:0000313" key="5">
    <source>
        <dbReference type="EMBL" id="MBZ2208687.1"/>
    </source>
</evidence>
<protein>
    <submittedName>
        <fullName evidence="5">DUF4124 domain-containing protein</fullName>
    </submittedName>
</protein>
<gene>
    <name evidence="5" type="ORF">I4X03_015580</name>
</gene>
<sequence length="162" mass="18008">MTTRCFPAVLGLALMGAAPMAAAEIFLCVDKDGRRELTDNNRPGCRQLDVPGSFPAPAVRKGAPAVRAASSPALTPSDFPRVDNAQQKARDDDRRAILADELRTEERRLAELRREFNGGEPERQGNEKNYAKYLARVAEMRDNIFRAEKNVEALKREIGNIK</sequence>
<feature type="chain" id="PRO_5047449081" evidence="3">
    <location>
        <begin position="24"/>
        <end position="162"/>
    </location>
</feature>
<dbReference type="RefSeq" id="WP_223469167.1">
    <property type="nucleotide sequence ID" value="NZ_JAFBIL020000006.1"/>
</dbReference>
<evidence type="ECO:0000313" key="6">
    <source>
        <dbReference type="Proteomes" id="UP000809349"/>
    </source>
</evidence>